<evidence type="ECO:0000256" key="2">
    <source>
        <dbReference type="ARBA" id="ARBA00004389"/>
    </source>
</evidence>
<evidence type="ECO:0000256" key="10">
    <source>
        <dbReference type="SAM" id="Coils"/>
    </source>
</evidence>
<keyword evidence="12" id="KW-1185">Reference proteome</keyword>
<keyword evidence="6" id="KW-1133">Transmembrane helix</keyword>
<dbReference type="PANTHER" id="PTHR32219:SF16">
    <property type="entry name" value="CORE-2_I-BRANCHING BETA-1,6-N-ACETYLGLUCOSAMINYLTRANSFERASE FAMILY PROTEIN"/>
    <property type="match status" value="1"/>
</dbReference>
<feature type="coiled-coil region" evidence="10">
    <location>
        <begin position="234"/>
        <end position="275"/>
    </location>
</feature>
<dbReference type="PANTHER" id="PTHR32219">
    <property type="entry name" value="RNA-BINDING PROTEIN YLMH-RELATED"/>
    <property type="match status" value="1"/>
</dbReference>
<sequence length="282" mass="33385">MVMEFTAEAPRDPQSLRCSLQEAEEQMKTTNRKIQEIHMRIANKEDEIASKRSALNMLKSCNESFRYGVSWRKETLDHLHLALDKLSFANNAYRDNVTKHSFLGEEEIDYRRMNFKMMHGKKSLQAERRVVRDIKTKEGEESHGSMSSLEDIHSKIRGIQYRVRCYSNVNGKEELLRQLKQLEMEKEKVIANCVAGEKIWRSLGSKNAIKEQIGAKHKEAEESRWEHWRVQVGIRRAKERLEHLQEEDSSLHNQLNDLRRRKQEVHLHILDLREQQKNEVQQ</sequence>
<evidence type="ECO:0000313" key="11">
    <source>
        <dbReference type="EMBL" id="CAL1406535.1"/>
    </source>
</evidence>
<dbReference type="EMBL" id="OZ034821">
    <property type="protein sequence ID" value="CAL1406535.1"/>
    <property type="molecule type" value="Genomic_DNA"/>
</dbReference>
<keyword evidence="4" id="KW-0812">Transmembrane</keyword>
<name>A0AAV2GAJ5_9ROSI</name>
<keyword evidence="8" id="KW-0472">Membrane</keyword>
<keyword evidence="5" id="KW-0256">Endoplasmic reticulum</keyword>
<organism evidence="11 12">
    <name type="scientific">Linum trigynum</name>
    <dbReference type="NCBI Taxonomy" id="586398"/>
    <lineage>
        <taxon>Eukaryota</taxon>
        <taxon>Viridiplantae</taxon>
        <taxon>Streptophyta</taxon>
        <taxon>Embryophyta</taxon>
        <taxon>Tracheophyta</taxon>
        <taxon>Spermatophyta</taxon>
        <taxon>Magnoliopsida</taxon>
        <taxon>eudicotyledons</taxon>
        <taxon>Gunneridae</taxon>
        <taxon>Pentapetalae</taxon>
        <taxon>rosids</taxon>
        <taxon>fabids</taxon>
        <taxon>Malpighiales</taxon>
        <taxon>Linaceae</taxon>
        <taxon>Linum</taxon>
    </lineage>
</organism>
<reference evidence="11 12" key="1">
    <citation type="submission" date="2024-04" db="EMBL/GenBank/DDBJ databases">
        <authorList>
            <person name="Fracassetti M."/>
        </authorList>
    </citation>
    <scope>NUCLEOTIDE SEQUENCE [LARGE SCALE GENOMIC DNA]</scope>
</reference>
<comment type="similarity">
    <text evidence="9">Belongs to the plant Proton pump-interactor protein family.</text>
</comment>
<gene>
    <name evidence="11" type="ORF">LTRI10_LOCUS46255</name>
</gene>
<dbReference type="AlphaFoldDB" id="A0AAV2GAJ5"/>
<dbReference type="GO" id="GO:0005789">
    <property type="term" value="C:endoplasmic reticulum membrane"/>
    <property type="evidence" value="ECO:0007669"/>
    <property type="project" value="UniProtKB-SubCell"/>
</dbReference>
<dbReference type="Proteomes" id="UP001497516">
    <property type="component" value="Chromosome 8"/>
</dbReference>
<evidence type="ECO:0000256" key="6">
    <source>
        <dbReference type="ARBA" id="ARBA00022989"/>
    </source>
</evidence>
<keyword evidence="7 10" id="KW-0175">Coiled coil</keyword>
<evidence type="ECO:0000256" key="5">
    <source>
        <dbReference type="ARBA" id="ARBA00022824"/>
    </source>
</evidence>
<evidence type="ECO:0000256" key="4">
    <source>
        <dbReference type="ARBA" id="ARBA00022692"/>
    </source>
</evidence>
<accession>A0AAV2GAJ5</accession>
<evidence type="ECO:0000256" key="7">
    <source>
        <dbReference type="ARBA" id="ARBA00023054"/>
    </source>
</evidence>
<comment type="subcellular location">
    <subcellularLocation>
        <location evidence="1">Cell membrane</location>
        <topology evidence="1">Single-pass membrane protein</topology>
    </subcellularLocation>
    <subcellularLocation>
        <location evidence="2">Endoplasmic reticulum membrane</location>
        <topology evidence="2">Single-pass membrane protein</topology>
    </subcellularLocation>
</comment>
<proteinExistence type="inferred from homology"/>
<dbReference type="GO" id="GO:0005886">
    <property type="term" value="C:plasma membrane"/>
    <property type="evidence" value="ECO:0007669"/>
    <property type="project" value="UniProtKB-SubCell"/>
</dbReference>
<evidence type="ECO:0000256" key="1">
    <source>
        <dbReference type="ARBA" id="ARBA00004162"/>
    </source>
</evidence>
<evidence type="ECO:0000256" key="3">
    <source>
        <dbReference type="ARBA" id="ARBA00022475"/>
    </source>
</evidence>
<keyword evidence="3" id="KW-1003">Cell membrane</keyword>
<feature type="coiled-coil region" evidence="10">
    <location>
        <begin position="20"/>
        <end position="47"/>
    </location>
</feature>
<evidence type="ECO:0000256" key="8">
    <source>
        <dbReference type="ARBA" id="ARBA00023136"/>
    </source>
</evidence>
<evidence type="ECO:0000256" key="9">
    <source>
        <dbReference type="ARBA" id="ARBA00038080"/>
    </source>
</evidence>
<protein>
    <submittedName>
        <fullName evidence="11">Uncharacterized protein</fullName>
    </submittedName>
</protein>
<dbReference type="InterPro" id="IPR055282">
    <property type="entry name" value="PPI1-4"/>
</dbReference>
<evidence type="ECO:0000313" key="12">
    <source>
        <dbReference type="Proteomes" id="UP001497516"/>
    </source>
</evidence>